<proteinExistence type="predicted"/>
<sequence length="526" mass="60647">MPAEKVVKIPSNELPKPTPKPVSESTTKPAVKPVPVGTYKYVGAPKREFRGAWVATIANVDWPSQKNLTSKKQQDEFISILNNHQKIGLNAVLVQVRAASDAFYARGSEPWSEWLTGQQGKLLEPYYDPMRFMIEESHVRNMEFHAWLNLNRGVHKGPRSISDNNITKQKPEWFIEYDGYKLYDFGIPEVRKYIIDVVVNIVKSYDVDGIHFDDYFYPYPVAGEVFKDQNSFRKYGAGFRTIEDWRRENINILVRDLSLAIKQEKKWVKFGISPFGVWRNQSDDSKGSPTYGGLNSFDNLFADTKKWVENNWVDYVAPQVYFSLENQKVPYEPLVKWWNKNSGGRYLYVGHSTYRVDANTSDLGWRNPNQMGNQLRINRELGLKGSIFYNTSSLMKNNLGLSDTLKMFYRNTALQPTMPWIDNVAPNSPQNVAAQRIGQNEVSIKWEMPILADDQEEVHSFVIYRFSEFEGINLNDPSKIIKIIRNVGILSYNDKEAKSSEGYYYIVTALDRLNNESQPSSLFLLK</sequence>
<comment type="caution">
    <text evidence="4">The sequence shown here is derived from an EMBL/GenBank/DDBJ whole genome shotgun (WGS) entry which is preliminary data.</text>
</comment>
<dbReference type="Gene3D" id="2.60.40.10">
    <property type="entry name" value="Immunoglobulins"/>
    <property type="match status" value="1"/>
</dbReference>
<dbReference type="InterPro" id="IPR003790">
    <property type="entry name" value="GHL10"/>
</dbReference>
<dbReference type="InterPro" id="IPR052177">
    <property type="entry name" value="Divisome_Glycosyl_Hydrolase"/>
</dbReference>
<dbReference type="InterPro" id="IPR036116">
    <property type="entry name" value="FN3_sf"/>
</dbReference>
<evidence type="ECO:0000259" key="3">
    <source>
        <dbReference type="Pfam" id="PF02638"/>
    </source>
</evidence>
<dbReference type="SUPFAM" id="SSF51445">
    <property type="entry name" value="(Trans)glycosidases"/>
    <property type="match status" value="1"/>
</dbReference>
<dbReference type="SUPFAM" id="SSF49265">
    <property type="entry name" value="Fibronectin type III"/>
    <property type="match status" value="1"/>
</dbReference>
<accession>A0ABV7YV14</accession>
<name>A0ABV7YV14_9BACT</name>
<dbReference type="PANTHER" id="PTHR43405:SF1">
    <property type="entry name" value="GLYCOSYL HYDROLASE DIGH"/>
    <property type="match status" value="1"/>
</dbReference>
<reference evidence="5" key="1">
    <citation type="journal article" date="2019" name="Int. J. Syst. Evol. Microbiol.">
        <title>The Global Catalogue of Microorganisms (GCM) 10K type strain sequencing project: providing services to taxonomists for standard genome sequencing and annotation.</title>
        <authorList>
            <consortium name="The Broad Institute Genomics Platform"/>
            <consortium name="The Broad Institute Genome Sequencing Center for Infectious Disease"/>
            <person name="Wu L."/>
            <person name="Ma J."/>
        </authorList>
    </citation>
    <scope>NUCLEOTIDE SEQUENCE [LARGE SCALE GENOMIC DNA]</scope>
    <source>
        <strain evidence="5">CECT 7956</strain>
    </source>
</reference>
<keyword evidence="1" id="KW-0732">Signal</keyword>
<dbReference type="Gene3D" id="3.20.20.80">
    <property type="entry name" value="Glycosidases"/>
    <property type="match status" value="1"/>
</dbReference>
<keyword evidence="5" id="KW-1185">Reference proteome</keyword>
<protein>
    <submittedName>
        <fullName evidence="4">Family 10 glycosylhydrolase</fullName>
    </submittedName>
</protein>
<dbReference type="EMBL" id="JBHRYQ010000001">
    <property type="protein sequence ID" value="MFC3810731.1"/>
    <property type="molecule type" value="Genomic_DNA"/>
</dbReference>
<evidence type="ECO:0000256" key="2">
    <source>
        <dbReference type="SAM" id="MobiDB-lite"/>
    </source>
</evidence>
<dbReference type="InterPro" id="IPR013783">
    <property type="entry name" value="Ig-like_fold"/>
</dbReference>
<dbReference type="Proteomes" id="UP001595616">
    <property type="component" value="Unassembled WGS sequence"/>
</dbReference>
<dbReference type="InterPro" id="IPR017853">
    <property type="entry name" value="GH"/>
</dbReference>
<evidence type="ECO:0000256" key="1">
    <source>
        <dbReference type="ARBA" id="ARBA00022729"/>
    </source>
</evidence>
<dbReference type="Pfam" id="PF02638">
    <property type="entry name" value="GHL10"/>
    <property type="match status" value="1"/>
</dbReference>
<dbReference type="RefSeq" id="WP_379837101.1">
    <property type="nucleotide sequence ID" value="NZ_JBHRYQ010000001.1"/>
</dbReference>
<evidence type="ECO:0000313" key="5">
    <source>
        <dbReference type="Proteomes" id="UP001595616"/>
    </source>
</evidence>
<feature type="domain" description="Glycosyl hydrolase-like 10" evidence="3">
    <location>
        <begin position="48"/>
        <end position="365"/>
    </location>
</feature>
<gene>
    <name evidence="4" type="ORF">ACFOOI_08700</name>
</gene>
<organism evidence="4 5">
    <name type="scientific">Lacihabitans lacunae</name>
    <dbReference type="NCBI Taxonomy" id="1028214"/>
    <lineage>
        <taxon>Bacteria</taxon>
        <taxon>Pseudomonadati</taxon>
        <taxon>Bacteroidota</taxon>
        <taxon>Cytophagia</taxon>
        <taxon>Cytophagales</taxon>
        <taxon>Leadbetterellaceae</taxon>
        <taxon>Lacihabitans</taxon>
    </lineage>
</organism>
<dbReference type="PANTHER" id="PTHR43405">
    <property type="entry name" value="GLYCOSYL HYDROLASE DIGH"/>
    <property type="match status" value="1"/>
</dbReference>
<evidence type="ECO:0000313" key="4">
    <source>
        <dbReference type="EMBL" id="MFC3810731.1"/>
    </source>
</evidence>
<feature type="region of interest" description="Disordered" evidence="2">
    <location>
        <begin position="1"/>
        <end position="30"/>
    </location>
</feature>